<name>A0A9K3GZP9_HELAN</name>
<comment type="caution">
    <text evidence="1">The sequence shown here is derived from an EMBL/GenBank/DDBJ whole genome shotgun (WGS) entry which is preliminary data.</text>
</comment>
<protein>
    <submittedName>
        <fullName evidence="1">Uncharacterized protein</fullName>
    </submittedName>
</protein>
<dbReference type="Proteomes" id="UP000215914">
    <property type="component" value="Unassembled WGS sequence"/>
</dbReference>
<organism evidence="1 2">
    <name type="scientific">Helianthus annuus</name>
    <name type="common">Common sunflower</name>
    <dbReference type="NCBI Taxonomy" id="4232"/>
    <lineage>
        <taxon>Eukaryota</taxon>
        <taxon>Viridiplantae</taxon>
        <taxon>Streptophyta</taxon>
        <taxon>Embryophyta</taxon>
        <taxon>Tracheophyta</taxon>
        <taxon>Spermatophyta</taxon>
        <taxon>Magnoliopsida</taxon>
        <taxon>eudicotyledons</taxon>
        <taxon>Gunneridae</taxon>
        <taxon>Pentapetalae</taxon>
        <taxon>asterids</taxon>
        <taxon>campanulids</taxon>
        <taxon>Asterales</taxon>
        <taxon>Asteraceae</taxon>
        <taxon>Asteroideae</taxon>
        <taxon>Heliantheae alliance</taxon>
        <taxon>Heliantheae</taxon>
        <taxon>Helianthus</taxon>
    </lineage>
</organism>
<sequence>MSNMKPKTTKKDTKLVLFVKITICDRFGSCWEFSGHERKKLET</sequence>
<dbReference type="AlphaFoldDB" id="A0A9K3GZP9"/>
<dbReference type="EMBL" id="MNCJ02000331">
    <property type="protein sequence ID" value="KAF5759474.1"/>
    <property type="molecule type" value="Genomic_DNA"/>
</dbReference>
<reference evidence="1" key="2">
    <citation type="submission" date="2020-06" db="EMBL/GenBank/DDBJ databases">
        <title>Helianthus annuus Genome sequencing and assembly Release 2.</title>
        <authorList>
            <person name="Gouzy J."/>
            <person name="Langlade N."/>
            <person name="Munos S."/>
        </authorList>
    </citation>
    <scope>NUCLEOTIDE SEQUENCE</scope>
    <source>
        <tissue evidence="1">Leaves</tissue>
    </source>
</reference>
<evidence type="ECO:0000313" key="2">
    <source>
        <dbReference type="Proteomes" id="UP000215914"/>
    </source>
</evidence>
<accession>A0A9K3GZP9</accession>
<evidence type="ECO:0000313" key="1">
    <source>
        <dbReference type="EMBL" id="KAF5759474.1"/>
    </source>
</evidence>
<gene>
    <name evidence="1" type="ORF">HanXRQr2_Chr16g0741711</name>
</gene>
<dbReference type="Gramene" id="mRNA:HanXRQr2_Chr16g0741711">
    <property type="protein sequence ID" value="mRNA:HanXRQr2_Chr16g0741711"/>
    <property type="gene ID" value="HanXRQr2_Chr16g0741711"/>
</dbReference>
<proteinExistence type="predicted"/>
<reference evidence="1" key="1">
    <citation type="journal article" date="2017" name="Nature">
        <title>The sunflower genome provides insights into oil metabolism, flowering and Asterid evolution.</title>
        <authorList>
            <person name="Badouin H."/>
            <person name="Gouzy J."/>
            <person name="Grassa C.J."/>
            <person name="Murat F."/>
            <person name="Staton S.E."/>
            <person name="Cottret L."/>
            <person name="Lelandais-Briere C."/>
            <person name="Owens G.L."/>
            <person name="Carrere S."/>
            <person name="Mayjonade B."/>
            <person name="Legrand L."/>
            <person name="Gill N."/>
            <person name="Kane N.C."/>
            <person name="Bowers J.E."/>
            <person name="Hubner S."/>
            <person name="Bellec A."/>
            <person name="Berard A."/>
            <person name="Berges H."/>
            <person name="Blanchet N."/>
            <person name="Boniface M.C."/>
            <person name="Brunel D."/>
            <person name="Catrice O."/>
            <person name="Chaidir N."/>
            <person name="Claudel C."/>
            <person name="Donnadieu C."/>
            <person name="Faraut T."/>
            <person name="Fievet G."/>
            <person name="Helmstetter N."/>
            <person name="King M."/>
            <person name="Knapp S.J."/>
            <person name="Lai Z."/>
            <person name="Le Paslier M.C."/>
            <person name="Lippi Y."/>
            <person name="Lorenzon L."/>
            <person name="Mandel J.R."/>
            <person name="Marage G."/>
            <person name="Marchand G."/>
            <person name="Marquand E."/>
            <person name="Bret-Mestries E."/>
            <person name="Morien E."/>
            <person name="Nambeesan S."/>
            <person name="Nguyen T."/>
            <person name="Pegot-Espagnet P."/>
            <person name="Pouilly N."/>
            <person name="Raftis F."/>
            <person name="Sallet E."/>
            <person name="Schiex T."/>
            <person name="Thomas J."/>
            <person name="Vandecasteele C."/>
            <person name="Vares D."/>
            <person name="Vear F."/>
            <person name="Vautrin S."/>
            <person name="Crespi M."/>
            <person name="Mangin B."/>
            <person name="Burke J.M."/>
            <person name="Salse J."/>
            <person name="Munos S."/>
            <person name="Vincourt P."/>
            <person name="Rieseberg L.H."/>
            <person name="Langlade N.B."/>
        </authorList>
    </citation>
    <scope>NUCLEOTIDE SEQUENCE</scope>
    <source>
        <tissue evidence="1">Leaves</tissue>
    </source>
</reference>
<keyword evidence="2" id="KW-1185">Reference proteome</keyword>